<name>A0A6N7Q694_9BACT</name>
<organism evidence="1 2">
    <name type="scientific">Polyangium spumosum</name>
    <dbReference type="NCBI Taxonomy" id="889282"/>
    <lineage>
        <taxon>Bacteria</taxon>
        <taxon>Pseudomonadati</taxon>
        <taxon>Myxococcota</taxon>
        <taxon>Polyangia</taxon>
        <taxon>Polyangiales</taxon>
        <taxon>Polyangiaceae</taxon>
        <taxon>Polyangium</taxon>
    </lineage>
</organism>
<sequence>MPAKSLASYGDVGGDVLGAARNPTNGAISVQLGDSVNGEVTCDNAEWWQHVGFASVPSSAEPGKPACQVLSLEEADRDVCYASRDLRCTNIYGTLGPGETCVYAAGPQGQGTSRILLKDDGETATTTILVQQGNTSSGDPVLIQISSEGKIVIAAGQHGAVSIDADGIKLVSNSDVQIGGSGNTTIIGQSLALNGANVSLGANATNPVALATQLVALLTAYQAAFAALAGALGTGVVTIPGPTLAALTAALTAVASLSGNVAQVPSTSVFAAT</sequence>
<accession>A0A6N7Q694</accession>
<dbReference type="RefSeq" id="WP_153824979.1">
    <property type="nucleotide sequence ID" value="NZ_WJIE01000027.1"/>
</dbReference>
<dbReference type="AlphaFoldDB" id="A0A6N7Q694"/>
<proteinExistence type="predicted"/>
<dbReference type="Proteomes" id="UP000440224">
    <property type="component" value="Unassembled WGS sequence"/>
</dbReference>
<dbReference type="EMBL" id="WJIE01000027">
    <property type="protein sequence ID" value="MRG98205.1"/>
    <property type="molecule type" value="Genomic_DNA"/>
</dbReference>
<keyword evidence="2" id="KW-1185">Reference proteome</keyword>
<comment type="caution">
    <text evidence="1">The sequence shown here is derived from an EMBL/GenBank/DDBJ whole genome shotgun (WGS) entry which is preliminary data.</text>
</comment>
<gene>
    <name evidence="1" type="ORF">GF068_40790</name>
</gene>
<evidence type="ECO:0000313" key="1">
    <source>
        <dbReference type="EMBL" id="MRG98205.1"/>
    </source>
</evidence>
<evidence type="ECO:0000313" key="2">
    <source>
        <dbReference type="Proteomes" id="UP000440224"/>
    </source>
</evidence>
<reference evidence="1 2" key="1">
    <citation type="submission" date="2019-10" db="EMBL/GenBank/DDBJ databases">
        <title>A soil myxobacterium in the family Polyangiaceae.</title>
        <authorList>
            <person name="Li Y."/>
            <person name="Wang J."/>
        </authorList>
    </citation>
    <scope>NUCLEOTIDE SEQUENCE [LARGE SCALE GENOMIC DNA]</scope>
    <source>
        <strain evidence="1 2">DSM 14734</strain>
    </source>
</reference>
<protein>
    <submittedName>
        <fullName evidence="1">Uncharacterized protein</fullName>
    </submittedName>
</protein>